<evidence type="ECO:0000313" key="1">
    <source>
        <dbReference type="EMBL" id="KAJ7516560.1"/>
    </source>
</evidence>
<comment type="caution">
    <text evidence="1">The sequence shown here is derived from an EMBL/GenBank/DDBJ whole genome shotgun (WGS) entry which is preliminary data.</text>
</comment>
<sequence length="365" mass="41449">MDELLWKSMPEDCIDKILVRLPLPSAFRLRSVCKRWKSFIFSEAYFSLQSQLSSHRHCFLLCTQGHLACVYNFILEKWHYLPLPRIVLPITIPPLSLASASQSLFCFANQVAECSVLFICNPFTKSLKSLPAMSRIRFIHKVTVTVDPSDKSYKIMVAGEDGNQFSNPHVYKLLTEIYDSTTASWTMAGSPLPEAKFGSNPGVWCRGGFYCITEMPYGVVTFDMVAQSWKEIRAPMPACLATPSLVECRGRLLMGGRIKHKAGQRPDSIKIWELKGSSEMAWTEVVRMPDSLCREFLQPLHSLTPLVCAGIDNFICITTHLSPRVLIYDLSSSVWRWLPEDPLFPKCRNFHLLGFSLEPRMDTLP</sequence>
<gene>
    <name evidence="1" type="ORF">O6H91_22G062900</name>
</gene>
<keyword evidence="2" id="KW-1185">Reference proteome</keyword>
<accession>A0ACC2AGI7</accession>
<evidence type="ECO:0000313" key="2">
    <source>
        <dbReference type="Proteomes" id="UP001162992"/>
    </source>
</evidence>
<dbReference type="EMBL" id="CM055113">
    <property type="protein sequence ID" value="KAJ7516560.1"/>
    <property type="molecule type" value="Genomic_DNA"/>
</dbReference>
<dbReference type="Proteomes" id="UP001162992">
    <property type="component" value="Chromosome 22"/>
</dbReference>
<protein>
    <submittedName>
        <fullName evidence="1">Uncharacterized protein</fullName>
    </submittedName>
</protein>
<proteinExistence type="predicted"/>
<reference evidence="2" key="1">
    <citation type="journal article" date="2024" name="Proc. Natl. Acad. Sci. U.S.A.">
        <title>Extraordinary preservation of gene collinearity over three hundred million years revealed in homosporous lycophytes.</title>
        <authorList>
            <person name="Li C."/>
            <person name="Wickell D."/>
            <person name="Kuo L.Y."/>
            <person name="Chen X."/>
            <person name="Nie B."/>
            <person name="Liao X."/>
            <person name="Peng D."/>
            <person name="Ji J."/>
            <person name="Jenkins J."/>
            <person name="Williams M."/>
            <person name="Shu S."/>
            <person name="Plott C."/>
            <person name="Barry K."/>
            <person name="Rajasekar S."/>
            <person name="Grimwood J."/>
            <person name="Han X."/>
            <person name="Sun S."/>
            <person name="Hou Z."/>
            <person name="He W."/>
            <person name="Dai G."/>
            <person name="Sun C."/>
            <person name="Schmutz J."/>
            <person name="Leebens-Mack J.H."/>
            <person name="Li F.W."/>
            <person name="Wang L."/>
        </authorList>
    </citation>
    <scope>NUCLEOTIDE SEQUENCE [LARGE SCALE GENOMIC DNA]</scope>
    <source>
        <strain evidence="2">cv. PW_Plant_1</strain>
    </source>
</reference>
<name>A0ACC2AGI7_DIPCM</name>
<organism evidence="1 2">
    <name type="scientific">Diphasiastrum complanatum</name>
    <name type="common">Issler's clubmoss</name>
    <name type="synonym">Lycopodium complanatum</name>
    <dbReference type="NCBI Taxonomy" id="34168"/>
    <lineage>
        <taxon>Eukaryota</taxon>
        <taxon>Viridiplantae</taxon>
        <taxon>Streptophyta</taxon>
        <taxon>Embryophyta</taxon>
        <taxon>Tracheophyta</taxon>
        <taxon>Lycopodiopsida</taxon>
        <taxon>Lycopodiales</taxon>
        <taxon>Lycopodiaceae</taxon>
        <taxon>Lycopodioideae</taxon>
        <taxon>Diphasiastrum</taxon>
    </lineage>
</organism>